<proteinExistence type="predicted"/>
<comment type="caution">
    <text evidence="1">The sequence shown here is derived from an EMBL/GenBank/DDBJ whole genome shotgun (WGS) entry which is preliminary data.</text>
</comment>
<keyword evidence="2" id="KW-1185">Reference proteome</keyword>
<dbReference type="Proteomes" id="UP001604277">
    <property type="component" value="Unassembled WGS sequence"/>
</dbReference>
<evidence type="ECO:0000313" key="2">
    <source>
        <dbReference type="Proteomes" id="UP001604277"/>
    </source>
</evidence>
<evidence type="ECO:0000313" key="1">
    <source>
        <dbReference type="EMBL" id="KAL2507079.1"/>
    </source>
</evidence>
<name>A0ABD1T2Y0_9LAMI</name>
<dbReference type="PANTHER" id="PTHR35304">
    <property type="entry name" value="OS05G0120300 PROTEIN-RELATED"/>
    <property type="match status" value="1"/>
</dbReference>
<organism evidence="1 2">
    <name type="scientific">Forsythia ovata</name>
    <dbReference type="NCBI Taxonomy" id="205694"/>
    <lineage>
        <taxon>Eukaryota</taxon>
        <taxon>Viridiplantae</taxon>
        <taxon>Streptophyta</taxon>
        <taxon>Embryophyta</taxon>
        <taxon>Tracheophyta</taxon>
        <taxon>Spermatophyta</taxon>
        <taxon>Magnoliopsida</taxon>
        <taxon>eudicotyledons</taxon>
        <taxon>Gunneridae</taxon>
        <taxon>Pentapetalae</taxon>
        <taxon>asterids</taxon>
        <taxon>lamiids</taxon>
        <taxon>Lamiales</taxon>
        <taxon>Oleaceae</taxon>
        <taxon>Forsythieae</taxon>
        <taxon>Forsythia</taxon>
    </lineage>
</organism>
<dbReference type="PANTHER" id="PTHR35304:SF1">
    <property type="entry name" value="OS05G0120300 PROTEIN"/>
    <property type="match status" value="1"/>
</dbReference>
<gene>
    <name evidence="1" type="ORF">Fot_30726</name>
</gene>
<sequence length="103" mass="11943">MKSVGAVDVHGRSRLRSKVVDSISCKQMYLRSYTFLRTETMPERTKKCFRRVKQRVAVGKEKEEKVPTTEAAATASLTKNSCRPEYQNTRMARIHLLRERPLN</sequence>
<dbReference type="AlphaFoldDB" id="A0ABD1T2Y0"/>
<dbReference type="EMBL" id="JBFOLJ010000009">
    <property type="protein sequence ID" value="KAL2507079.1"/>
    <property type="molecule type" value="Genomic_DNA"/>
</dbReference>
<accession>A0ABD1T2Y0</accession>
<protein>
    <submittedName>
        <fullName evidence="1">Uncharacterized protein</fullName>
    </submittedName>
</protein>
<reference evidence="2" key="1">
    <citation type="submission" date="2024-07" db="EMBL/GenBank/DDBJ databases">
        <title>Two chromosome-level genome assemblies of Korean endemic species Abeliophyllum distichum and Forsythia ovata (Oleaceae).</title>
        <authorList>
            <person name="Jang H."/>
        </authorList>
    </citation>
    <scope>NUCLEOTIDE SEQUENCE [LARGE SCALE GENOMIC DNA]</scope>
</reference>